<evidence type="ECO:0008006" key="3">
    <source>
        <dbReference type="Google" id="ProtNLM"/>
    </source>
</evidence>
<organism evidence="1 2">
    <name type="scientific">Winogradskya humida</name>
    <dbReference type="NCBI Taxonomy" id="113566"/>
    <lineage>
        <taxon>Bacteria</taxon>
        <taxon>Bacillati</taxon>
        <taxon>Actinomycetota</taxon>
        <taxon>Actinomycetes</taxon>
        <taxon>Micromonosporales</taxon>
        <taxon>Micromonosporaceae</taxon>
        <taxon>Winogradskya</taxon>
    </lineage>
</organism>
<sequence length="96" mass="10470">MSLYDRHDHSTAPGCHWCIDGMTPAGISPILGPVLRLCPTKKWCEECDDSSVFLTDQETLDDRINELLSDGYAAIWCSNCNGVTAVVPVTNDGGIR</sequence>
<accession>A0ABQ3ZU80</accession>
<dbReference type="RefSeq" id="WP_203839225.1">
    <property type="nucleotide sequence ID" value="NZ_BAAATV010000002.1"/>
</dbReference>
<keyword evidence="2" id="KW-1185">Reference proteome</keyword>
<dbReference type="EMBL" id="BOMN01000066">
    <property type="protein sequence ID" value="GIE22123.1"/>
    <property type="molecule type" value="Genomic_DNA"/>
</dbReference>
<protein>
    <recommendedName>
        <fullName evidence="3">Cytoplasmic protein</fullName>
    </recommendedName>
</protein>
<gene>
    <name evidence="1" type="ORF">Ahu01nite_052250</name>
</gene>
<reference evidence="1 2" key="1">
    <citation type="submission" date="2021-01" db="EMBL/GenBank/DDBJ databases">
        <title>Whole genome shotgun sequence of Actinoplanes humidus NBRC 14915.</title>
        <authorList>
            <person name="Komaki H."/>
            <person name="Tamura T."/>
        </authorList>
    </citation>
    <scope>NUCLEOTIDE SEQUENCE [LARGE SCALE GENOMIC DNA]</scope>
    <source>
        <strain evidence="1 2">NBRC 14915</strain>
    </source>
</reference>
<name>A0ABQ3ZU80_9ACTN</name>
<proteinExistence type="predicted"/>
<evidence type="ECO:0000313" key="1">
    <source>
        <dbReference type="EMBL" id="GIE22123.1"/>
    </source>
</evidence>
<evidence type="ECO:0000313" key="2">
    <source>
        <dbReference type="Proteomes" id="UP000603200"/>
    </source>
</evidence>
<comment type="caution">
    <text evidence="1">The sequence shown here is derived from an EMBL/GenBank/DDBJ whole genome shotgun (WGS) entry which is preliminary data.</text>
</comment>
<dbReference type="Proteomes" id="UP000603200">
    <property type="component" value="Unassembled WGS sequence"/>
</dbReference>